<comment type="caution">
    <text evidence="2">The sequence shown here is derived from an EMBL/GenBank/DDBJ whole genome shotgun (WGS) entry which is preliminary data.</text>
</comment>
<feature type="non-terminal residue" evidence="2">
    <location>
        <position position="1"/>
    </location>
</feature>
<proteinExistence type="predicted"/>
<organism evidence="2 3">
    <name type="scientific">Populus deltoides</name>
    <name type="common">Eastern poplar</name>
    <name type="synonym">Eastern cottonwood</name>
    <dbReference type="NCBI Taxonomy" id="3696"/>
    <lineage>
        <taxon>Eukaryota</taxon>
        <taxon>Viridiplantae</taxon>
        <taxon>Streptophyta</taxon>
        <taxon>Embryophyta</taxon>
        <taxon>Tracheophyta</taxon>
        <taxon>Spermatophyta</taxon>
        <taxon>Magnoliopsida</taxon>
        <taxon>eudicotyledons</taxon>
        <taxon>Gunneridae</taxon>
        <taxon>Pentapetalae</taxon>
        <taxon>rosids</taxon>
        <taxon>fabids</taxon>
        <taxon>Malpighiales</taxon>
        <taxon>Salicaceae</taxon>
        <taxon>Saliceae</taxon>
        <taxon>Populus</taxon>
    </lineage>
</organism>
<accession>A0A8T2ZE58</accession>
<evidence type="ECO:0000313" key="3">
    <source>
        <dbReference type="Proteomes" id="UP000807159"/>
    </source>
</evidence>
<gene>
    <name evidence="2" type="ORF">H0E87_004253</name>
</gene>
<protein>
    <submittedName>
        <fullName evidence="2">Uncharacterized protein</fullName>
    </submittedName>
</protein>
<feature type="compositionally biased region" description="Basic and acidic residues" evidence="1">
    <location>
        <begin position="96"/>
        <end position="105"/>
    </location>
</feature>
<feature type="region of interest" description="Disordered" evidence="1">
    <location>
        <begin position="96"/>
        <end position="129"/>
    </location>
</feature>
<dbReference type="EMBL" id="JACEGQ020000002">
    <property type="protein sequence ID" value="KAH8515737.1"/>
    <property type="molecule type" value="Genomic_DNA"/>
</dbReference>
<evidence type="ECO:0000313" key="2">
    <source>
        <dbReference type="EMBL" id="KAH8515737.1"/>
    </source>
</evidence>
<name>A0A8T2ZE58_POPDE</name>
<sequence length="129" mass="14303">MAKIKESGMCKRNYKHSAIIRARHGRTQLESSTKRLSTSFIIAARMSQLIGGIAVPTLKFPHYSLAFAEQDSNSGHIPHSILFALPAAIICSYRRGRGEERERTTKGLIRPKCQESSPRGARPELGIAQ</sequence>
<dbReference type="Proteomes" id="UP000807159">
    <property type="component" value="Chromosome 2"/>
</dbReference>
<dbReference type="AlphaFoldDB" id="A0A8T2ZE58"/>
<evidence type="ECO:0000256" key="1">
    <source>
        <dbReference type="SAM" id="MobiDB-lite"/>
    </source>
</evidence>
<keyword evidence="3" id="KW-1185">Reference proteome</keyword>
<reference evidence="2" key="1">
    <citation type="journal article" date="2021" name="J. Hered.">
        <title>Genome Assembly of Salicaceae Populus deltoides (Eastern Cottonwood) I-69 Based on Nanopore Sequencing and Hi-C Technologies.</title>
        <authorList>
            <person name="Bai S."/>
            <person name="Wu H."/>
            <person name="Zhang J."/>
            <person name="Pan Z."/>
            <person name="Zhao W."/>
            <person name="Li Z."/>
            <person name="Tong C."/>
        </authorList>
    </citation>
    <scope>NUCLEOTIDE SEQUENCE</scope>
    <source>
        <tissue evidence="2">Leaf</tissue>
    </source>
</reference>